<feature type="coiled-coil region" evidence="3">
    <location>
        <begin position="75"/>
        <end position="112"/>
    </location>
</feature>
<dbReference type="Pfam" id="PF05701">
    <property type="entry name" value="WEMBL"/>
    <property type="match status" value="1"/>
</dbReference>
<dbReference type="GO" id="GO:0009904">
    <property type="term" value="P:chloroplast accumulation movement"/>
    <property type="evidence" value="ECO:0007669"/>
    <property type="project" value="TreeGrafter"/>
</dbReference>
<evidence type="ECO:0000313" key="5">
    <source>
        <dbReference type="EMBL" id="CAL0328340.1"/>
    </source>
</evidence>
<dbReference type="GO" id="GO:0005829">
    <property type="term" value="C:cytosol"/>
    <property type="evidence" value="ECO:0007669"/>
    <property type="project" value="TreeGrafter"/>
</dbReference>
<comment type="similarity">
    <text evidence="1">Belongs to the WEB family.</text>
</comment>
<feature type="coiled-coil region" evidence="3">
    <location>
        <begin position="342"/>
        <end position="379"/>
    </location>
</feature>
<feature type="compositionally biased region" description="Basic residues" evidence="4">
    <location>
        <begin position="387"/>
        <end position="405"/>
    </location>
</feature>
<evidence type="ECO:0000256" key="3">
    <source>
        <dbReference type="SAM" id="Coils"/>
    </source>
</evidence>
<sequence>MSNSKEKQHHSMSLMRMESDTFALFKSVKEAATRYMNLITPSVYIEECDPEKLEEQAAILKKELILKEKETLDVLKEVESTKRLVEDLKSKLKEEESKAKILSDQEENENQVTRVNVLRPLRDDFILYPSSNPGKVLMELKQAKLNLIKISYDFAGRRAFVESLKKMLTKERIALEKTRERLTVNCWKKSSLEEELNRIRLRLHIAKGSEIKYALDDPSDVTREIQRTISKSEHFRKIGEAAKSELFRTMSKIVETKMSIRTSEIWLDAARKMKEASNAAEAVALSEINALSNQKHEEITLSIEEYTALTRKTRAAEERSKKRVLDAMLEVDRAMLSKIQISKRKEEATEDVKTNKKALEEALKRVEAANRDKVVVEEALRKLKFDGHKRRSSRHNPAKFKKSSSRRRDSRLLDVNGMNLVNEETKLVLKPSQSIRQMLSRELLAPQESEVGIPKERNSVQLGQIICKKADNPYKKQISSKRKDFGFAKTALFLIKKLKKKNQPKLKRQPTLKSWLQ</sequence>
<dbReference type="InterPro" id="IPR008545">
    <property type="entry name" value="Web"/>
</dbReference>
<reference evidence="5 6" key="1">
    <citation type="submission" date="2024-03" db="EMBL/GenBank/DDBJ databases">
        <authorList>
            <person name="Martinez-Hernandez J."/>
        </authorList>
    </citation>
    <scope>NUCLEOTIDE SEQUENCE [LARGE SCALE GENOMIC DNA]</scope>
</reference>
<accession>A0AAV1Y2W0</accession>
<keyword evidence="6" id="KW-1185">Reference proteome</keyword>
<dbReference type="Proteomes" id="UP001497480">
    <property type="component" value="Unassembled WGS sequence"/>
</dbReference>
<proteinExistence type="inferred from homology"/>
<feature type="region of interest" description="Disordered" evidence="4">
    <location>
        <begin position="386"/>
        <end position="409"/>
    </location>
</feature>
<organism evidence="5 6">
    <name type="scientific">Lupinus luteus</name>
    <name type="common">European yellow lupine</name>
    <dbReference type="NCBI Taxonomy" id="3873"/>
    <lineage>
        <taxon>Eukaryota</taxon>
        <taxon>Viridiplantae</taxon>
        <taxon>Streptophyta</taxon>
        <taxon>Embryophyta</taxon>
        <taxon>Tracheophyta</taxon>
        <taxon>Spermatophyta</taxon>
        <taxon>Magnoliopsida</taxon>
        <taxon>eudicotyledons</taxon>
        <taxon>Gunneridae</taxon>
        <taxon>Pentapetalae</taxon>
        <taxon>rosids</taxon>
        <taxon>fabids</taxon>
        <taxon>Fabales</taxon>
        <taxon>Fabaceae</taxon>
        <taxon>Papilionoideae</taxon>
        <taxon>50 kb inversion clade</taxon>
        <taxon>genistoids sensu lato</taxon>
        <taxon>core genistoids</taxon>
        <taxon>Genisteae</taxon>
        <taxon>Lupinus</taxon>
    </lineage>
</organism>
<name>A0AAV1Y2W0_LUPLU</name>
<dbReference type="AlphaFoldDB" id="A0AAV1Y2W0"/>
<evidence type="ECO:0000256" key="2">
    <source>
        <dbReference type="ARBA" id="ARBA00023054"/>
    </source>
</evidence>
<evidence type="ECO:0000256" key="1">
    <source>
        <dbReference type="ARBA" id="ARBA00005485"/>
    </source>
</evidence>
<keyword evidence="2 3" id="KW-0175">Coiled coil</keyword>
<dbReference type="PANTHER" id="PTHR32054">
    <property type="entry name" value="HEAVY CHAIN, PUTATIVE, EXPRESSED-RELATED-RELATED"/>
    <property type="match status" value="1"/>
</dbReference>
<evidence type="ECO:0000313" key="6">
    <source>
        <dbReference type="Proteomes" id="UP001497480"/>
    </source>
</evidence>
<comment type="caution">
    <text evidence="5">The sequence shown here is derived from an EMBL/GenBank/DDBJ whole genome shotgun (WGS) entry which is preliminary data.</text>
</comment>
<dbReference type="EMBL" id="CAXHTB010000021">
    <property type="protein sequence ID" value="CAL0328340.1"/>
    <property type="molecule type" value="Genomic_DNA"/>
</dbReference>
<dbReference type="GO" id="GO:0009903">
    <property type="term" value="P:chloroplast avoidance movement"/>
    <property type="evidence" value="ECO:0007669"/>
    <property type="project" value="TreeGrafter"/>
</dbReference>
<evidence type="ECO:0000256" key="4">
    <source>
        <dbReference type="SAM" id="MobiDB-lite"/>
    </source>
</evidence>
<dbReference type="PANTHER" id="PTHR32054:SF4">
    <property type="entry name" value="OS07G0677900 PROTEIN"/>
    <property type="match status" value="1"/>
</dbReference>
<evidence type="ECO:0008006" key="7">
    <source>
        <dbReference type="Google" id="ProtNLM"/>
    </source>
</evidence>
<gene>
    <name evidence="5" type="ORF">LLUT_LOCUS29400</name>
</gene>
<protein>
    <recommendedName>
        <fullName evidence="7">WEB family protein</fullName>
    </recommendedName>
</protein>